<keyword evidence="2 5" id="KW-0862">Zinc</keyword>
<keyword evidence="7" id="KW-1185">Reference proteome</keyword>
<keyword evidence="3 5" id="KW-0689">Ribosomal protein</keyword>
<evidence type="ECO:0000313" key="6">
    <source>
        <dbReference type="EMBL" id="GAY68711.1"/>
    </source>
</evidence>
<evidence type="ECO:0000256" key="1">
    <source>
        <dbReference type="ARBA" id="ARBA00010919"/>
    </source>
</evidence>
<comment type="caution">
    <text evidence="6">The sequence shown here is derived from an EMBL/GenBank/DDBJ whole genome shotgun (WGS) entry which is preliminary data.</text>
</comment>
<evidence type="ECO:0000256" key="2">
    <source>
        <dbReference type="ARBA" id="ARBA00022833"/>
    </source>
</evidence>
<dbReference type="SUPFAM" id="SSF57829">
    <property type="entry name" value="Zn-binding ribosomal proteins"/>
    <property type="match status" value="1"/>
</dbReference>
<reference evidence="6 7" key="1">
    <citation type="journal article" date="2017" name="Front. Genet.">
        <title>Draft sequencing of the heterozygous diploid genome of Satsuma (Citrus unshiu Marc.) using a hybrid assembly approach.</title>
        <authorList>
            <person name="Shimizu T."/>
            <person name="Tanizawa Y."/>
            <person name="Mochizuki T."/>
            <person name="Nagasaki H."/>
            <person name="Yoshioka T."/>
            <person name="Toyoda A."/>
            <person name="Fujiyama A."/>
            <person name="Kaminuma E."/>
            <person name="Nakamura Y."/>
        </authorList>
    </citation>
    <scope>NUCLEOTIDE SEQUENCE [LARGE SCALE GENOMIC DNA]</scope>
    <source>
        <strain evidence="7">cv. Miyagawa wase</strain>
    </source>
</reference>
<dbReference type="InterPro" id="IPR000592">
    <property type="entry name" value="Ribosomal_eS27"/>
</dbReference>
<accession>A0A2H5QVR0</accession>
<dbReference type="GO" id="GO:0003735">
    <property type="term" value="F:structural constituent of ribosome"/>
    <property type="evidence" value="ECO:0007669"/>
    <property type="project" value="InterPro"/>
</dbReference>
<dbReference type="GO" id="GO:0008270">
    <property type="term" value="F:zinc ion binding"/>
    <property type="evidence" value="ECO:0007669"/>
    <property type="project" value="UniProtKB-KW"/>
</dbReference>
<evidence type="ECO:0000313" key="7">
    <source>
        <dbReference type="Proteomes" id="UP000236630"/>
    </source>
</evidence>
<dbReference type="InterPro" id="IPR023407">
    <property type="entry name" value="Ribosomal_eS27_Zn-bd_dom_sf"/>
</dbReference>
<dbReference type="Pfam" id="PF01667">
    <property type="entry name" value="Ribosomal_S27e"/>
    <property type="match status" value="1"/>
</dbReference>
<evidence type="ECO:0000256" key="5">
    <source>
        <dbReference type="RuleBase" id="RU000671"/>
    </source>
</evidence>
<keyword evidence="5" id="KW-0863">Zinc-finger</keyword>
<dbReference type="PROSITE" id="PS01168">
    <property type="entry name" value="RIBOSOMAL_S27E"/>
    <property type="match status" value="1"/>
</dbReference>
<comment type="similarity">
    <text evidence="1 5">Belongs to the eukaryotic ribosomal protein eS27 family.</text>
</comment>
<proteinExistence type="inferred from homology"/>
<sequence>MKKEASVLFTLKDKMYVEGFPSGSPVAFANMDAKCQGCFNITTIFSHSQTVVVCGNCQSVLRQPTGGRARLTEGCYFRKKANVLHAGFLIFALLNEDTHLYRLRDDHI</sequence>
<dbReference type="PANTHER" id="PTHR11594">
    <property type="entry name" value="40S RIBOSOMAL PROTEIN S27"/>
    <property type="match status" value="1"/>
</dbReference>
<keyword evidence="5" id="KW-0479">Metal-binding</keyword>
<protein>
    <recommendedName>
        <fullName evidence="5">40S ribosomal protein S27</fullName>
    </recommendedName>
</protein>
<comment type="cofactor">
    <cofactor evidence="5">
        <name>Zn(2+)</name>
        <dbReference type="ChEBI" id="CHEBI:29105"/>
    </cofactor>
    <text evidence="5">Binds 1 zinc ion per subunit.</text>
</comment>
<organism evidence="6 7">
    <name type="scientific">Citrus unshiu</name>
    <name type="common">Satsuma mandarin</name>
    <name type="synonym">Citrus nobilis var. unshiu</name>
    <dbReference type="NCBI Taxonomy" id="55188"/>
    <lineage>
        <taxon>Eukaryota</taxon>
        <taxon>Viridiplantae</taxon>
        <taxon>Streptophyta</taxon>
        <taxon>Embryophyta</taxon>
        <taxon>Tracheophyta</taxon>
        <taxon>Spermatophyta</taxon>
        <taxon>Magnoliopsida</taxon>
        <taxon>eudicotyledons</taxon>
        <taxon>Gunneridae</taxon>
        <taxon>Pentapetalae</taxon>
        <taxon>rosids</taxon>
        <taxon>malvids</taxon>
        <taxon>Sapindales</taxon>
        <taxon>Rutaceae</taxon>
        <taxon>Aurantioideae</taxon>
        <taxon>Citrus</taxon>
    </lineage>
</organism>
<evidence type="ECO:0000256" key="3">
    <source>
        <dbReference type="ARBA" id="ARBA00022980"/>
    </source>
</evidence>
<dbReference type="Proteomes" id="UP000236630">
    <property type="component" value="Unassembled WGS sequence"/>
</dbReference>
<dbReference type="GO" id="GO:0005840">
    <property type="term" value="C:ribosome"/>
    <property type="evidence" value="ECO:0007669"/>
    <property type="project" value="UniProtKB-KW"/>
</dbReference>
<dbReference type="InterPro" id="IPR011332">
    <property type="entry name" value="Ribosomal_zn-bd"/>
</dbReference>
<dbReference type="EMBL" id="BDQV01000961">
    <property type="protein sequence ID" value="GAY68711.1"/>
    <property type="molecule type" value="Genomic_DNA"/>
</dbReference>
<dbReference type="GO" id="GO:0006412">
    <property type="term" value="P:translation"/>
    <property type="evidence" value="ECO:0007669"/>
    <property type="project" value="InterPro"/>
</dbReference>
<dbReference type="GO" id="GO:1990904">
    <property type="term" value="C:ribonucleoprotein complex"/>
    <property type="evidence" value="ECO:0007669"/>
    <property type="project" value="UniProtKB-KW"/>
</dbReference>
<dbReference type="Gene3D" id="2.20.25.100">
    <property type="entry name" value="Zn-binding ribosomal proteins"/>
    <property type="match status" value="1"/>
</dbReference>
<gene>
    <name evidence="6" type="ORF">CUMW_266280</name>
</gene>
<dbReference type="AlphaFoldDB" id="A0A2H5QVR0"/>
<evidence type="ECO:0000256" key="4">
    <source>
        <dbReference type="ARBA" id="ARBA00023274"/>
    </source>
</evidence>
<name>A0A2H5QVR0_CITUN</name>
<keyword evidence="4 5" id="KW-0687">Ribonucleoprotein</keyword>